<dbReference type="InterPro" id="IPR002625">
    <property type="entry name" value="Smr_dom"/>
</dbReference>
<evidence type="ECO:0000256" key="7">
    <source>
        <dbReference type="ARBA" id="ARBA00023125"/>
    </source>
</evidence>
<keyword evidence="2 8" id="KW-0547">Nucleotide-binding</keyword>
<dbReference type="HAMAP" id="MF_00092">
    <property type="entry name" value="MutS2"/>
    <property type="match status" value="1"/>
</dbReference>
<proteinExistence type="inferred from homology"/>
<evidence type="ECO:0000256" key="1">
    <source>
        <dbReference type="ARBA" id="ARBA00022730"/>
    </source>
</evidence>
<dbReference type="SMART" id="SM00534">
    <property type="entry name" value="MUTSac"/>
    <property type="match status" value="1"/>
</dbReference>
<evidence type="ECO:0000256" key="2">
    <source>
        <dbReference type="ARBA" id="ARBA00022741"/>
    </source>
</evidence>
<evidence type="ECO:0000256" key="5">
    <source>
        <dbReference type="ARBA" id="ARBA00022840"/>
    </source>
</evidence>
<dbReference type="Pfam" id="PF01713">
    <property type="entry name" value="Smr"/>
    <property type="match status" value="1"/>
</dbReference>
<dbReference type="SUPFAM" id="SSF48334">
    <property type="entry name" value="DNA repair protein MutS, domain III"/>
    <property type="match status" value="1"/>
</dbReference>
<evidence type="ECO:0000256" key="8">
    <source>
        <dbReference type="HAMAP-Rule" id="MF_00092"/>
    </source>
</evidence>
<dbReference type="PROSITE" id="PS00486">
    <property type="entry name" value="DNA_MISMATCH_REPAIR_2"/>
    <property type="match status" value="1"/>
</dbReference>
<dbReference type="EC" id="3.6.4.-" evidence="8"/>
<keyword evidence="5 8" id="KW-0067">ATP-binding</keyword>
<dbReference type="Proteomes" id="UP000831495">
    <property type="component" value="Chromosome"/>
</dbReference>
<dbReference type="GO" id="GO:0004519">
    <property type="term" value="F:endonuclease activity"/>
    <property type="evidence" value="ECO:0007669"/>
    <property type="project" value="UniProtKB-KW"/>
</dbReference>
<keyword evidence="3 8" id="KW-0255">Endonuclease</keyword>
<dbReference type="RefSeq" id="WP_249514738.1">
    <property type="nucleotide sequence ID" value="NZ_CP093366.1"/>
</dbReference>
<dbReference type="EC" id="3.1.-.-" evidence="8"/>
<dbReference type="SMART" id="SM00533">
    <property type="entry name" value="MUTSd"/>
    <property type="match status" value="1"/>
</dbReference>
<evidence type="ECO:0000256" key="3">
    <source>
        <dbReference type="ARBA" id="ARBA00022759"/>
    </source>
</evidence>
<evidence type="ECO:0000313" key="12">
    <source>
        <dbReference type="Proteomes" id="UP000831495"/>
    </source>
</evidence>
<feature type="coiled-coil region" evidence="9">
    <location>
        <begin position="508"/>
        <end position="599"/>
    </location>
</feature>
<comment type="function">
    <text evidence="8">Acts as a ribosome collision sensor, splitting the ribosome into its 2 subunits. Detects stalled/collided 70S ribosomes which it binds and splits by an ATP-hydrolysis driven conformational change. Acts upstream of the ribosome quality control system (RQC), a ribosome-associated complex that mediates the extraction of incompletely synthesized nascent chains from stalled ribosomes and their subsequent degradation. Probably generates substrates for RQC.</text>
</comment>
<keyword evidence="1 8" id="KW-0699">rRNA-binding</keyword>
<accession>A0ABY4P9Q6</accession>
<comment type="subunit">
    <text evidence="8">Homodimer. Binds to stalled ribosomes, contacting rRNA.</text>
</comment>
<dbReference type="SUPFAM" id="SSF52540">
    <property type="entry name" value="P-loop containing nucleoside triphosphate hydrolases"/>
    <property type="match status" value="1"/>
</dbReference>
<dbReference type="Pfam" id="PF20297">
    <property type="entry name" value="MSSS"/>
    <property type="match status" value="1"/>
</dbReference>
<dbReference type="InterPro" id="IPR000432">
    <property type="entry name" value="DNA_mismatch_repair_MutS_C"/>
</dbReference>
<dbReference type="Gene3D" id="3.30.1370.110">
    <property type="match status" value="1"/>
</dbReference>
<keyword evidence="4 8" id="KW-0378">Hydrolase</keyword>
<dbReference type="InterPro" id="IPR027417">
    <property type="entry name" value="P-loop_NTPase"/>
</dbReference>
<evidence type="ECO:0000256" key="4">
    <source>
        <dbReference type="ARBA" id="ARBA00022801"/>
    </source>
</evidence>
<sequence>MNQRILQTLEYDKVRQSLTEFLITDPGLDQLKQLQPQTQIAQVKHLLAQTADAVELCRLAQELPIEPLQRIDNELKRLQIDALLNGSELYRISMVLRVTNNIKTAFEQLRLDGVDLQELYDYGAQLVALPNLNLTLQQSVDSQGKLLDTADPQLKRVRRSILQSQQQVHEQMDHYLQGKQNKYLSEKLITVRDGRLVLPVKQESRNHFGGVIHDQSASGQTVYVEPQTVIALNNKIQEQQAREKQIIHQILQKLSDTLRPYVQELAQNTQIIGQLDLIQAKAQYAARLQAVEPTVNANYVIDLKQARHPLIDPAKVVANTIILGKDYRNIIITGPNTGGKTITLKTTGLLQLMAQSGLFIPAQADSQVTVLTEIFADIGDEQSIEQNLSTFSSHMDNIIQMLPHLSESSLVLLDELGAGTDPKQGAALAMALIEAMSCSRCLMLVTTHYPELKLFAYDYPQTTNASMEFDEQTLQPTYRLLIGVPGSSNAFDIAQHLGMDAQIVQQARQIQSDDEQDLNKMIQDLERQRKEFEQKTTQYQTQLAQVQQQQEALAAQQQTLTQQQNQILQQAQTKANQLVAQAQERSEKIIADLHHLQQQAPDLIKEDQIISARTNLKKLHHDEVLKKNKVLQRQKRKQQLKIGDDVHVDEYGQDGVIVGQDKKGNFEVQLGIIKMKLASDQITKVKNQPEQQSHFTQKRSHSRVPLKLDLRGERYEEAMGDLEQYLDAALVAGYGQVTIVHGFGTGAIRKGVQKALRQNPRVKSFEYAPASSGGQGATIVKFG</sequence>
<dbReference type="Gene3D" id="3.40.50.300">
    <property type="entry name" value="P-loop containing nucleotide triphosphate hydrolases"/>
    <property type="match status" value="1"/>
</dbReference>
<feature type="binding site" evidence="8">
    <location>
        <begin position="334"/>
        <end position="341"/>
    </location>
    <ligand>
        <name>ATP</name>
        <dbReference type="ChEBI" id="CHEBI:30616"/>
    </ligand>
</feature>
<name>A0ABY4P9Q6_9LACO</name>
<gene>
    <name evidence="8" type="primary">mutS2</name>
    <name evidence="8" type="synonym">rqcU</name>
    <name evidence="11" type="ORF">MOO45_01895</name>
</gene>
<evidence type="ECO:0000256" key="6">
    <source>
        <dbReference type="ARBA" id="ARBA00022884"/>
    </source>
</evidence>
<dbReference type="InterPro" id="IPR005747">
    <property type="entry name" value="MutS2"/>
</dbReference>
<keyword evidence="7 8" id="KW-0238">DNA-binding</keyword>
<dbReference type="EMBL" id="CP093366">
    <property type="protein sequence ID" value="UQS82460.1"/>
    <property type="molecule type" value="Genomic_DNA"/>
</dbReference>
<dbReference type="InterPro" id="IPR045076">
    <property type="entry name" value="MutS"/>
</dbReference>
<keyword evidence="8" id="KW-0540">Nuclease</keyword>
<dbReference type="SUPFAM" id="SSF160443">
    <property type="entry name" value="SMR domain-like"/>
    <property type="match status" value="1"/>
</dbReference>
<comment type="similarity">
    <text evidence="8">Belongs to the DNA mismatch repair MutS family. MutS2 subfamily.</text>
</comment>
<dbReference type="NCBIfam" id="TIGR01069">
    <property type="entry name" value="mutS2"/>
    <property type="match status" value="1"/>
</dbReference>
<dbReference type="PROSITE" id="PS50828">
    <property type="entry name" value="SMR"/>
    <property type="match status" value="1"/>
</dbReference>
<keyword evidence="6 8" id="KW-0694">RNA-binding</keyword>
<feature type="domain" description="Smr" evidence="10">
    <location>
        <begin position="708"/>
        <end position="783"/>
    </location>
</feature>
<dbReference type="InterPro" id="IPR036187">
    <property type="entry name" value="DNA_mismatch_repair_MutS_sf"/>
</dbReference>
<dbReference type="SMART" id="SM00463">
    <property type="entry name" value="SMR"/>
    <property type="match status" value="1"/>
</dbReference>
<dbReference type="PANTHER" id="PTHR48466:SF2">
    <property type="entry name" value="OS10G0509000 PROTEIN"/>
    <property type="match status" value="1"/>
</dbReference>
<dbReference type="Pfam" id="PF00488">
    <property type="entry name" value="MutS_V"/>
    <property type="match status" value="1"/>
</dbReference>
<dbReference type="PIRSF" id="PIRSF005814">
    <property type="entry name" value="MutS_YshD"/>
    <property type="match status" value="1"/>
</dbReference>
<keyword evidence="9" id="KW-0175">Coiled coil</keyword>
<dbReference type="InterPro" id="IPR007696">
    <property type="entry name" value="DNA_mismatch_repair_MutS_core"/>
</dbReference>
<evidence type="ECO:0000259" key="10">
    <source>
        <dbReference type="PROSITE" id="PS50828"/>
    </source>
</evidence>
<protein>
    <recommendedName>
        <fullName evidence="8">Endonuclease MutS2</fullName>
        <ecNumber evidence="8">3.1.-.-</ecNumber>
    </recommendedName>
    <alternativeName>
        <fullName evidence="8">Ribosome-associated protein quality control-upstream factor</fullName>
        <shortName evidence="8">RQC-upstream factor</shortName>
        <shortName evidence="8">RqcU</shortName>
        <ecNumber evidence="8">3.6.4.-</ecNumber>
    </alternativeName>
</protein>
<organism evidence="11 12">
    <name type="scientific">Bombilactobacillus folatiphilus</name>
    <dbReference type="NCBI Taxonomy" id="2923362"/>
    <lineage>
        <taxon>Bacteria</taxon>
        <taxon>Bacillati</taxon>
        <taxon>Bacillota</taxon>
        <taxon>Bacilli</taxon>
        <taxon>Lactobacillales</taxon>
        <taxon>Lactobacillaceae</taxon>
        <taxon>Bombilactobacillus</taxon>
    </lineage>
</organism>
<comment type="function">
    <text evidence="8">Endonuclease that is involved in the suppression of homologous recombination and thus may have a key role in the control of bacterial genetic diversity.</text>
</comment>
<dbReference type="PANTHER" id="PTHR48466">
    <property type="entry name" value="OS10G0509000 PROTEIN-RELATED"/>
    <property type="match status" value="1"/>
</dbReference>
<dbReference type="InterPro" id="IPR036063">
    <property type="entry name" value="Smr_dom_sf"/>
</dbReference>
<evidence type="ECO:0000256" key="9">
    <source>
        <dbReference type="SAM" id="Coils"/>
    </source>
</evidence>
<evidence type="ECO:0000313" key="11">
    <source>
        <dbReference type="EMBL" id="UQS82460.1"/>
    </source>
</evidence>
<keyword evidence="12" id="KW-1185">Reference proteome</keyword>
<reference evidence="11" key="1">
    <citation type="journal article" date="2022" name="Int. J. Syst. Evol. Microbiol.">
        <title>Apilactobacillus apisilvae sp. nov., Nicolia spurrieriana gen. nov. sp. nov., Bombilactobacillus folatiphilus sp. nov. and Bombilactobacillus thymidiniphilus sp. nov., four new lactic acid bacterial isolates from stingless bees Tetragonula carbonaria and Austroplebeia australis.</title>
        <authorList>
            <person name="Oliphant S.A."/>
            <person name="Watson-Haigh N.S."/>
            <person name="Sumby K.M."/>
            <person name="Gardner J."/>
            <person name="Groom S."/>
            <person name="Jiranek V."/>
        </authorList>
    </citation>
    <scope>NUCLEOTIDE SEQUENCE</scope>
    <source>
        <strain evidence="11">SG4_D2</strain>
    </source>
</reference>
<dbReference type="InterPro" id="IPR046893">
    <property type="entry name" value="MSSS"/>
</dbReference>